<evidence type="ECO:0000259" key="8">
    <source>
        <dbReference type="Pfam" id="PF07928"/>
    </source>
</evidence>
<feature type="compositionally biased region" description="Basic and acidic residues" evidence="7">
    <location>
        <begin position="444"/>
        <end position="468"/>
    </location>
</feature>
<evidence type="ECO:0000313" key="9">
    <source>
        <dbReference type="EMBL" id="EON98636.1"/>
    </source>
</evidence>
<evidence type="ECO:0000256" key="5">
    <source>
        <dbReference type="ARBA" id="ARBA00023034"/>
    </source>
</evidence>
<keyword evidence="10" id="KW-1185">Reference proteome</keyword>
<feature type="region of interest" description="Disordered" evidence="7">
    <location>
        <begin position="136"/>
        <end position="155"/>
    </location>
</feature>
<feature type="region of interest" description="Disordered" evidence="7">
    <location>
        <begin position="410"/>
        <end position="468"/>
    </location>
</feature>
<dbReference type="GO" id="GO:0015031">
    <property type="term" value="P:protein transport"/>
    <property type="evidence" value="ECO:0007669"/>
    <property type="project" value="UniProtKB-KW"/>
</dbReference>
<proteinExistence type="inferred from homology"/>
<keyword evidence="4" id="KW-0653">Protein transport</keyword>
<evidence type="ECO:0000313" key="10">
    <source>
        <dbReference type="Proteomes" id="UP000014074"/>
    </source>
</evidence>
<dbReference type="PANTHER" id="PTHR12965">
    <property type="entry name" value="VACUOLAR PROTEIN SORTING 54"/>
    <property type="match status" value="1"/>
</dbReference>
<dbReference type="InterPro" id="IPR012501">
    <property type="entry name" value="Vps54_C"/>
</dbReference>
<evidence type="ECO:0000256" key="7">
    <source>
        <dbReference type="SAM" id="MobiDB-lite"/>
    </source>
</evidence>
<evidence type="ECO:0000256" key="6">
    <source>
        <dbReference type="ARBA" id="ARBA00023054"/>
    </source>
</evidence>
<keyword evidence="5" id="KW-0333">Golgi apparatus</keyword>
<evidence type="ECO:0000256" key="4">
    <source>
        <dbReference type="ARBA" id="ARBA00022927"/>
    </source>
</evidence>
<dbReference type="RefSeq" id="XP_007916551.1">
    <property type="nucleotide sequence ID" value="XM_007918360.1"/>
</dbReference>
<protein>
    <submittedName>
        <fullName evidence="9">Putative garp complex component protein</fullName>
    </submittedName>
</protein>
<feature type="compositionally biased region" description="Basic and acidic residues" evidence="7">
    <location>
        <begin position="429"/>
        <end position="438"/>
    </location>
</feature>
<feature type="domain" description="Vacuolar protein sorting-associated protein 54 C-terminal" evidence="8">
    <location>
        <begin position="162"/>
        <end position="295"/>
    </location>
</feature>
<dbReference type="GeneID" id="19326409"/>
<comment type="subcellular location">
    <subcellularLocation>
        <location evidence="1">Golgi apparatus</location>
        <location evidence="1">trans-Golgi network</location>
    </subcellularLocation>
</comment>
<comment type="similarity">
    <text evidence="2">Belongs to the VPS54 family.</text>
</comment>
<evidence type="ECO:0000256" key="3">
    <source>
        <dbReference type="ARBA" id="ARBA00022448"/>
    </source>
</evidence>
<dbReference type="GO" id="GO:0005829">
    <property type="term" value="C:cytosol"/>
    <property type="evidence" value="ECO:0007669"/>
    <property type="project" value="GOC"/>
</dbReference>
<keyword evidence="3" id="KW-0813">Transport</keyword>
<sequence>MDVSNLLGQAVDVAQDKIVKLLRVRSEQSTHLSLVWFLRYFTLNLYFANECESISGRSGTTLKTVVNGQIKDFVQQHGDAEKQKLAQGMESDQWNAKDFSEKDTAALDRILSCSTKDPAEWSDGLKIWIPYSDHDSESNGVDDPQPNGSSKAKTRSATIDEEVFVLPNSAVLCMEGLSHFLQLVVGIPSMTSDIGASLVSYLQLFNSRCTQLILGAGATRSAGLKNITTKHLALASQALAFIATLITYVREFIRRHAGSGAATSGLMGEFDKVKRLYQEHQNSIYDKLVEIMSGRAASHVKAMKNIDWTNGQSGVHSYMETLAKETTTLHRNLTKNLPEGTVRLIMTPVFISYKDQFGRVFQGADPRTETGRDSMLRDVDFFQAKLGKIDGFGDAGEYLTTIIKSKKIAAPAAAPPAEAPAEAEEEQTEERTDSAETKDDSEDKEPKGEADKTEDKDAAKEEPDPEAK</sequence>
<evidence type="ECO:0000256" key="1">
    <source>
        <dbReference type="ARBA" id="ARBA00004601"/>
    </source>
</evidence>
<name>R8BH53_PHAM7</name>
<dbReference type="Gene3D" id="6.10.250.860">
    <property type="match status" value="1"/>
</dbReference>
<keyword evidence="6" id="KW-0175">Coiled coil</keyword>
<feature type="compositionally biased region" description="Polar residues" evidence="7">
    <location>
        <begin position="146"/>
        <end position="155"/>
    </location>
</feature>
<dbReference type="Proteomes" id="UP000014074">
    <property type="component" value="Unassembled WGS sequence"/>
</dbReference>
<dbReference type="GO" id="GO:0019905">
    <property type="term" value="F:syntaxin binding"/>
    <property type="evidence" value="ECO:0007669"/>
    <property type="project" value="TreeGrafter"/>
</dbReference>
<dbReference type="EMBL" id="KB933203">
    <property type="protein sequence ID" value="EON98636.1"/>
    <property type="molecule type" value="Genomic_DNA"/>
</dbReference>
<dbReference type="InterPro" id="IPR039745">
    <property type="entry name" value="Vps54"/>
</dbReference>
<dbReference type="GO" id="GO:0006896">
    <property type="term" value="P:Golgi to vacuole transport"/>
    <property type="evidence" value="ECO:0007669"/>
    <property type="project" value="TreeGrafter"/>
</dbReference>
<dbReference type="OrthoDB" id="10259024at2759"/>
<dbReference type="GO" id="GO:0000938">
    <property type="term" value="C:GARP complex"/>
    <property type="evidence" value="ECO:0007669"/>
    <property type="project" value="InterPro"/>
</dbReference>
<organism evidence="9 10">
    <name type="scientific">Phaeoacremonium minimum (strain UCR-PA7)</name>
    <name type="common">Esca disease fungus</name>
    <name type="synonym">Togninia minima</name>
    <dbReference type="NCBI Taxonomy" id="1286976"/>
    <lineage>
        <taxon>Eukaryota</taxon>
        <taxon>Fungi</taxon>
        <taxon>Dikarya</taxon>
        <taxon>Ascomycota</taxon>
        <taxon>Pezizomycotina</taxon>
        <taxon>Sordariomycetes</taxon>
        <taxon>Sordariomycetidae</taxon>
        <taxon>Togniniales</taxon>
        <taxon>Togniniaceae</taxon>
        <taxon>Phaeoacremonium</taxon>
    </lineage>
</organism>
<dbReference type="GO" id="GO:0042147">
    <property type="term" value="P:retrograde transport, endosome to Golgi"/>
    <property type="evidence" value="ECO:0007669"/>
    <property type="project" value="InterPro"/>
</dbReference>
<gene>
    <name evidence="9" type="ORF">UCRPA7_5816</name>
</gene>
<dbReference type="eggNOG" id="KOG2115">
    <property type="taxonomic scope" value="Eukaryota"/>
</dbReference>
<dbReference type="PANTHER" id="PTHR12965:SF0">
    <property type="entry name" value="VACUOLAR PROTEIN SORTING-ASSOCIATED PROTEIN 54"/>
    <property type="match status" value="1"/>
</dbReference>
<dbReference type="AlphaFoldDB" id="R8BH53"/>
<reference evidence="10" key="1">
    <citation type="journal article" date="2013" name="Genome Announc.">
        <title>Draft genome sequence of the ascomycete Phaeoacremonium aleophilum strain UCR-PA7, a causal agent of the esca disease complex in grapevines.</title>
        <authorList>
            <person name="Blanco-Ulate B."/>
            <person name="Rolshausen P."/>
            <person name="Cantu D."/>
        </authorList>
    </citation>
    <scope>NUCLEOTIDE SEQUENCE [LARGE SCALE GENOMIC DNA]</scope>
    <source>
        <strain evidence="10">UCR-PA7</strain>
    </source>
</reference>
<dbReference type="Pfam" id="PF07928">
    <property type="entry name" value="Vps54"/>
    <property type="match status" value="1"/>
</dbReference>
<dbReference type="KEGG" id="tmn:UCRPA7_5816"/>
<accession>R8BH53</accession>
<evidence type="ECO:0000256" key="2">
    <source>
        <dbReference type="ARBA" id="ARBA00009150"/>
    </source>
</evidence>
<dbReference type="HOGENOM" id="CLU_036101_0_0_1"/>